<keyword evidence="1" id="KW-1133">Transmembrane helix</keyword>
<gene>
    <name evidence="2" type="ORF">PENSUB_4507</name>
</gene>
<dbReference type="OrthoDB" id="408152at2759"/>
<comment type="caution">
    <text evidence="2">The sequence shown here is derived from an EMBL/GenBank/DDBJ whole genome shotgun (WGS) entry which is preliminary data.</text>
</comment>
<protein>
    <submittedName>
        <fullName evidence="2">Uncharacterized protein</fullName>
    </submittedName>
</protein>
<proteinExistence type="predicted"/>
<keyword evidence="1" id="KW-0472">Membrane</keyword>
<evidence type="ECO:0000313" key="2">
    <source>
        <dbReference type="EMBL" id="OKP10042.1"/>
    </source>
</evidence>
<feature type="transmembrane region" description="Helical" evidence="1">
    <location>
        <begin position="238"/>
        <end position="261"/>
    </location>
</feature>
<keyword evidence="3" id="KW-1185">Reference proteome</keyword>
<dbReference type="Proteomes" id="UP000186955">
    <property type="component" value="Unassembled WGS sequence"/>
</dbReference>
<dbReference type="STRING" id="1316194.A0A1Q5UC37"/>
<reference evidence="2 3" key="1">
    <citation type="submission" date="2016-10" db="EMBL/GenBank/DDBJ databases">
        <title>Genome sequence of the ascomycete fungus Penicillium subrubescens.</title>
        <authorList>
            <person name="De Vries R.P."/>
            <person name="Peng M."/>
            <person name="Dilokpimol A."/>
            <person name="Hilden K."/>
            <person name="Makela M.R."/>
            <person name="Grigoriev I."/>
            <person name="Riley R."/>
            <person name="Granchi Z."/>
        </authorList>
    </citation>
    <scope>NUCLEOTIDE SEQUENCE [LARGE SCALE GENOMIC DNA]</scope>
    <source>
        <strain evidence="2 3">CBS 132785</strain>
    </source>
</reference>
<dbReference type="AlphaFoldDB" id="A0A1Q5UC37"/>
<dbReference type="EMBL" id="MNBE01000398">
    <property type="protein sequence ID" value="OKP10042.1"/>
    <property type="molecule type" value="Genomic_DNA"/>
</dbReference>
<sequence>MRFFENHLAIDQTDRTPIQVLGAGLPRCATSSLQAALESQYIGLTPCMHFAHIAPNAERGDIVLAALREKDSTRRHKLLYKLFNGFQAATDFPASMFMDDLMDMYPDAKVVLNKRPGGGRQWVQSIKLLTFAASPVYRALCFLWKTDRNVAAMWREIMEVCQRKLNLTADELLTVKHYDAHNAWIHAEAAKRGRGVLEFEPQDGWEPLCVLLGKQAPRHEPFPHRNDASEVRIVVMILYARGAISWLALGAVVFGTVGWLVNGQLF</sequence>
<evidence type="ECO:0000313" key="3">
    <source>
        <dbReference type="Proteomes" id="UP000186955"/>
    </source>
</evidence>
<accession>A0A1Q5UC37</accession>
<dbReference type="SUPFAM" id="SSF52540">
    <property type="entry name" value="P-loop containing nucleoside triphosphate hydrolases"/>
    <property type="match status" value="1"/>
</dbReference>
<dbReference type="PANTHER" id="PTHR36978">
    <property type="entry name" value="P-LOOP CONTAINING NUCLEOTIDE TRIPHOSPHATE HYDROLASE"/>
    <property type="match status" value="1"/>
</dbReference>
<dbReference type="Pfam" id="PF17784">
    <property type="entry name" value="Sulfotransfer_4"/>
    <property type="match status" value="1"/>
</dbReference>
<dbReference type="InterPro" id="IPR027417">
    <property type="entry name" value="P-loop_NTPase"/>
</dbReference>
<organism evidence="2 3">
    <name type="scientific">Penicillium subrubescens</name>
    <dbReference type="NCBI Taxonomy" id="1316194"/>
    <lineage>
        <taxon>Eukaryota</taxon>
        <taxon>Fungi</taxon>
        <taxon>Dikarya</taxon>
        <taxon>Ascomycota</taxon>
        <taxon>Pezizomycotina</taxon>
        <taxon>Eurotiomycetes</taxon>
        <taxon>Eurotiomycetidae</taxon>
        <taxon>Eurotiales</taxon>
        <taxon>Aspergillaceae</taxon>
        <taxon>Penicillium</taxon>
    </lineage>
</organism>
<name>A0A1Q5UC37_9EURO</name>
<evidence type="ECO:0000256" key="1">
    <source>
        <dbReference type="SAM" id="Phobius"/>
    </source>
</evidence>
<keyword evidence="1" id="KW-0812">Transmembrane</keyword>
<dbReference type="PANTHER" id="PTHR36978:SF4">
    <property type="entry name" value="P-LOOP CONTAINING NUCLEOSIDE TRIPHOSPHATE HYDROLASE PROTEIN"/>
    <property type="match status" value="1"/>
</dbReference>
<dbReference type="InterPro" id="IPR040632">
    <property type="entry name" value="Sulfotransfer_4"/>
</dbReference>
<dbReference type="Gene3D" id="3.40.50.300">
    <property type="entry name" value="P-loop containing nucleotide triphosphate hydrolases"/>
    <property type="match status" value="1"/>
</dbReference>